<evidence type="ECO:0000256" key="1">
    <source>
        <dbReference type="SAM" id="MobiDB-lite"/>
    </source>
</evidence>
<dbReference type="Proteomes" id="UP001295684">
    <property type="component" value="Unassembled WGS sequence"/>
</dbReference>
<accession>A0AAD1XJP9</accession>
<gene>
    <name evidence="2" type="ORF">ECRASSUSDP1_LOCUS15332</name>
</gene>
<keyword evidence="3" id="KW-1185">Reference proteome</keyword>
<proteinExistence type="predicted"/>
<comment type="caution">
    <text evidence="2">The sequence shown here is derived from an EMBL/GenBank/DDBJ whole genome shotgun (WGS) entry which is preliminary data.</text>
</comment>
<organism evidence="2 3">
    <name type="scientific">Euplotes crassus</name>
    <dbReference type="NCBI Taxonomy" id="5936"/>
    <lineage>
        <taxon>Eukaryota</taxon>
        <taxon>Sar</taxon>
        <taxon>Alveolata</taxon>
        <taxon>Ciliophora</taxon>
        <taxon>Intramacronucleata</taxon>
        <taxon>Spirotrichea</taxon>
        <taxon>Hypotrichia</taxon>
        <taxon>Euplotida</taxon>
        <taxon>Euplotidae</taxon>
        <taxon>Moneuplotes</taxon>
    </lineage>
</organism>
<evidence type="ECO:0000313" key="3">
    <source>
        <dbReference type="Proteomes" id="UP001295684"/>
    </source>
</evidence>
<reference evidence="2" key="1">
    <citation type="submission" date="2023-07" db="EMBL/GenBank/DDBJ databases">
        <authorList>
            <consortium name="AG Swart"/>
            <person name="Singh M."/>
            <person name="Singh A."/>
            <person name="Seah K."/>
            <person name="Emmerich C."/>
        </authorList>
    </citation>
    <scope>NUCLEOTIDE SEQUENCE</scope>
    <source>
        <strain evidence="2">DP1</strain>
    </source>
</reference>
<evidence type="ECO:0000313" key="2">
    <source>
        <dbReference type="EMBL" id="CAI2373983.1"/>
    </source>
</evidence>
<dbReference type="AlphaFoldDB" id="A0AAD1XJP9"/>
<feature type="region of interest" description="Disordered" evidence="1">
    <location>
        <begin position="131"/>
        <end position="152"/>
    </location>
</feature>
<protein>
    <submittedName>
        <fullName evidence="2">Uncharacterized protein</fullName>
    </submittedName>
</protein>
<dbReference type="EMBL" id="CAMPGE010015354">
    <property type="protein sequence ID" value="CAI2373983.1"/>
    <property type="molecule type" value="Genomic_DNA"/>
</dbReference>
<sequence length="304" mass="35970">MSSYEEELTSRLNKIKPALEELGIEPHKGICDIKIISKMGRMVGLDITPTQGIEALFYAKGDAERYFTPFDDIEFERFVQWFYDNENIRLRKKNYLKTSRTHYIRPINVRSNSVLRKGNFGSPSARGFGKNLKKRGNLLTPNPSEKHKDNEDNEEYRFRAQIQKLFRDKKFPALKKGFEQILQDWNVSKMKKDHIIDNGEDNDWYNLQKLTPFSPSGTFYETIGSFQARKRIFLKSKKEREQTEKNIEEKIIKCEPDALRAVKLSKLLQKNWTEKPEAYRICSKIPKSKRKRLEQIVKDNRYYP</sequence>
<name>A0AAD1XJP9_EUPCR</name>